<feature type="compositionally biased region" description="Pro residues" evidence="1">
    <location>
        <begin position="130"/>
        <end position="139"/>
    </location>
</feature>
<reference evidence="3" key="2">
    <citation type="submission" date="2022-07" db="EMBL/GenBank/DDBJ databases">
        <authorList>
            <person name="Goncalves M.F.M."/>
            <person name="Hilario S."/>
            <person name="Van De Peer Y."/>
            <person name="Esteves A.C."/>
            <person name="Alves A."/>
        </authorList>
    </citation>
    <scope>NUCLEOTIDE SEQUENCE</scope>
    <source>
        <strain evidence="3">MUM 19.33</strain>
    </source>
</reference>
<evidence type="ECO:0000256" key="2">
    <source>
        <dbReference type="SAM" id="Phobius"/>
    </source>
</evidence>
<dbReference type="RefSeq" id="XP_051364907.1">
    <property type="nucleotide sequence ID" value="XM_051503267.1"/>
</dbReference>
<evidence type="ECO:0000256" key="1">
    <source>
        <dbReference type="SAM" id="MobiDB-lite"/>
    </source>
</evidence>
<feature type="region of interest" description="Disordered" evidence="1">
    <location>
        <begin position="91"/>
        <end position="192"/>
    </location>
</feature>
<feature type="compositionally biased region" description="Polar residues" evidence="1">
    <location>
        <begin position="206"/>
        <end position="218"/>
    </location>
</feature>
<dbReference type="EMBL" id="JAGIXG020000005">
    <property type="protein sequence ID" value="KAI6784051.1"/>
    <property type="molecule type" value="Genomic_DNA"/>
</dbReference>
<keyword evidence="2" id="KW-0472">Membrane</keyword>
<evidence type="ECO:0000313" key="3">
    <source>
        <dbReference type="EMBL" id="KAI6784051.1"/>
    </source>
</evidence>
<name>A0A9P9Y5Z6_9HYPO</name>
<evidence type="ECO:0000313" key="4">
    <source>
        <dbReference type="Proteomes" id="UP001055219"/>
    </source>
</evidence>
<dbReference type="Proteomes" id="UP001055219">
    <property type="component" value="Unassembled WGS sequence"/>
</dbReference>
<comment type="caution">
    <text evidence="3">The sequence shown here is derived from an EMBL/GenBank/DDBJ whole genome shotgun (WGS) entry which is preliminary data.</text>
</comment>
<feature type="compositionally biased region" description="Pro residues" evidence="1">
    <location>
        <begin position="222"/>
        <end position="235"/>
    </location>
</feature>
<dbReference type="AlphaFoldDB" id="A0A9P9Y5Z6"/>
<protein>
    <submittedName>
        <fullName evidence="3">Uncharacterized protein</fullName>
    </submittedName>
</protein>
<keyword evidence="2" id="KW-0812">Transmembrane</keyword>
<feature type="region of interest" description="Disordered" evidence="1">
    <location>
        <begin position="206"/>
        <end position="250"/>
    </location>
</feature>
<dbReference type="GeneID" id="75831083"/>
<organism evidence="3 4">
    <name type="scientific">Emericellopsis cladophorae</name>
    <dbReference type="NCBI Taxonomy" id="2686198"/>
    <lineage>
        <taxon>Eukaryota</taxon>
        <taxon>Fungi</taxon>
        <taxon>Dikarya</taxon>
        <taxon>Ascomycota</taxon>
        <taxon>Pezizomycotina</taxon>
        <taxon>Sordariomycetes</taxon>
        <taxon>Hypocreomycetidae</taxon>
        <taxon>Hypocreales</taxon>
        <taxon>Bionectriaceae</taxon>
        <taxon>Emericellopsis</taxon>
    </lineage>
</organism>
<keyword evidence="4" id="KW-1185">Reference proteome</keyword>
<dbReference type="OrthoDB" id="5235700at2759"/>
<reference evidence="3" key="1">
    <citation type="journal article" date="2021" name="J Fungi (Basel)">
        <title>Genomic and Metabolomic Analyses of the Marine Fungus Emericellopsis cladophorae: Insights into Saltwater Adaptability Mechanisms and Its Biosynthetic Potential.</title>
        <authorList>
            <person name="Goncalves M.F.M."/>
            <person name="Hilario S."/>
            <person name="Van de Peer Y."/>
            <person name="Esteves A.C."/>
            <person name="Alves A."/>
        </authorList>
    </citation>
    <scope>NUCLEOTIDE SEQUENCE</scope>
    <source>
        <strain evidence="3">MUM 19.33</strain>
    </source>
</reference>
<feature type="transmembrane region" description="Helical" evidence="2">
    <location>
        <begin position="24"/>
        <end position="45"/>
    </location>
</feature>
<feature type="compositionally biased region" description="Basic and acidic residues" evidence="1">
    <location>
        <begin position="151"/>
        <end position="161"/>
    </location>
</feature>
<keyword evidence="2" id="KW-1133">Transmembrane helix</keyword>
<accession>A0A9P9Y5Z6</accession>
<gene>
    <name evidence="3" type="ORF">J7T54_004597</name>
</gene>
<proteinExistence type="predicted"/>
<sequence>MPPVATTNRLGADYLRDQPPTTPFWSAAPGGLSIFVAVVVLRLCIRRFQRKRKSRTPSRPQAPSLVAAAAAAAPRHLQHTCPHQQLHAPLSGTMNEKESDDQLPPVPGTPRRNTGGPGAGDGMLRQLIARPPPAPPLTPPELSSTVFAFENRPHSPSRDSLIHQPNPDYISLSASGPACSPDATAASAQPKRLSYSRTIPIGVPITRQSSASESDTYFSPSSYPPSSPLLPPAPPTGMTARLDTDEPSPARTRDIELRGEIVGILDGQGVGWTRHTRVYGGGPCMACAAAGRAHGDGGFYGPNVMPEEMR</sequence>